<keyword evidence="2" id="KW-0812">Transmembrane</keyword>
<reference evidence="3 4" key="1">
    <citation type="submission" date="2024-06" db="EMBL/GenBank/DDBJ databases">
        <title>The Natural Products Discovery Center: Release of the First 8490 Sequenced Strains for Exploring Actinobacteria Biosynthetic Diversity.</title>
        <authorList>
            <person name="Kalkreuter E."/>
            <person name="Kautsar S.A."/>
            <person name="Yang D."/>
            <person name="Bader C.D."/>
            <person name="Teijaro C.N."/>
            <person name="Fluegel L."/>
            <person name="Davis C.M."/>
            <person name="Simpson J.R."/>
            <person name="Lauterbach L."/>
            <person name="Steele A.D."/>
            <person name="Gui C."/>
            <person name="Meng S."/>
            <person name="Li G."/>
            <person name="Viehrig K."/>
            <person name="Ye F."/>
            <person name="Su P."/>
            <person name="Kiefer A.F."/>
            <person name="Nichols A."/>
            <person name="Cepeda A.J."/>
            <person name="Yan W."/>
            <person name="Fan B."/>
            <person name="Jiang Y."/>
            <person name="Adhikari A."/>
            <person name="Zheng C.-J."/>
            <person name="Schuster L."/>
            <person name="Cowan T.M."/>
            <person name="Smanski M.J."/>
            <person name="Chevrette M.G."/>
            <person name="De Carvalho L.P.S."/>
            <person name="Shen B."/>
        </authorList>
    </citation>
    <scope>NUCLEOTIDE SEQUENCE [LARGE SCALE GENOMIC DNA]</scope>
    <source>
        <strain evidence="3 4">NPDC000234</strain>
    </source>
</reference>
<evidence type="ECO:0008006" key="5">
    <source>
        <dbReference type="Google" id="ProtNLM"/>
    </source>
</evidence>
<organism evidence="3 4">
    <name type="scientific">Streptomyces hyaluromycini</name>
    <dbReference type="NCBI Taxonomy" id="1377993"/>
    <lineage>
        <taxon>Bacteria</taxon>
        <taxon>Bacillati</taxon>
        <taxon>Actinomycetota</taxon>
        <taxon>Actinomycetes</taxon>
        <taxon>Kitasatosporales</taxon>
        <taxon>Streptomycetaceae</taxon>
        <taxon>Streptomyces</taxon>
    </lineage>
</organism>
<keyword evidence="2" id="KW-0472">Membrane</keyword>
<keyword evidence="4" id="KW-1185">Reference proteome</keyword>
<gene>
    <name evidence="3" type="ORF">ABT404_00110</name>
</gene>
<keyword evidence="2" id="KW-1133">Transmembrane helix</keyword>
<evidence type="ECO:0000256" key="1">
    <source>
        <dbReference type="SAM" id="MobiDB-lite"/>
    </source>
</evidence>
<evidence type="ECO:0000313" key="4">
    <source>
        <dbReference type="Proteomes" id="UP001474181"/>
    </source>
</evidence>
<evidence type="ECO:0000313" key="3">
    <source>
        <dbReference type="EMBL" id="MER7177901.1"/>
    </source>
</evidence>
<protein>
    <recommendedName>
        <fullName evidence="5">Oxidoreductase</fullName>
    </recommendedName>
</protein>
<accession>A0ABV1WM16</accession>
<feature type="region of interest" description="Disordered" evidence="1">
    <location>
        <begin position="1"/>
        <end position="24"/>
    </location>
</feature>
<evidence type="ECO:0000256" key="2">
    <source>
        <dbReference type="SAM" id="Phobius"/>
    </source>
</evidence>
<feature type="transmembrane region" description="Helical" evidence="2">
    <location>
        <begin position="490"/>
        <end position="510"/>
    </location>
</feature>
<dbReference type="EMBL" id="JBEPEK010000001">
    <property type="protein sequence ID" value="MER7177901.1"/>
    <property type="molecule type" value="Genomic_DNA"/>
</dbReference>
<dbReference type="Proteomes" id="UP001474181">
    <property type="component" value="Unassembled WGS sequence"/>
</dbReference>
<proteinExistence type="predicted"/>
<name>A0ABV1WM16_9ACTN</name>
<feature type="transmembrane region" description="Helical" evidence="2">
    <location>
        <begin position="581"/>
        <end position="601"/>
    </location>
</feature>
<comment type="caution">
    <text evidence="3">The sequence shown here is derived from an EMBL/GenBank/DDBJ whole genome shotgun (WGS) entry which is preliminary data.</text>
</comment>
<feature type="compositionally biased region" description="Basic and acidic residues" evidence="1">
    <location>
        <begin position="1"/>
        <end position="15"/>
    </location>
</feature>
<sequence length="605" mass="65548">MTDRKVPAETVRPDDLDQQQRVARLEPPERELLDRVAAEECLDLSREADIDRSTMATWGAERSIRAVVLRRLLVENQWQVHPKGVRLRGARISGHLDLESAALRCPLVCQDCFFDSPLPVNLDYATASRVTLLRCNLGGFRGDTAVVTKELDLAESVFRAGAVRLPAADITGQFSLRGAKLTGTDTDGNALVADSLMAGKGVLLDEKFTAAGAVRLHSADITGPLSLRGAKLTGTDTYGNALVADNLKTSGDVFLDEKFTAAGAVRLHSADITGMLSLGGAKLTGTDTDGNALAADRLKTGGSVFLSQGFTAAGTVALTVGRIGGDLSLVNAELSGRSALLASGMHVDHQLCWRPKQPVVGLVDLERASVHRLVDDWSLPFAHWPPAEQLGLTGFMYEGFGGDHPATWEQRRDWIRRSHTIASGGKPARFASQPYQQLACYYRQSGQDREARAIAIARRNDLRKYGDLSSSRMMGSWLLDKTIKHGYQPLRAVGILAAVYLLVFFAAWGAQHHDTAIVPAKDTKNLTHAPTAQHCTADYPCFYPAGYAVDVVIPLLNIHQADNWRINSNASWGWTWTAGTWTATGLGWALSTLAVAGYTGLIRKD</sequence>
<dbReference type="RefSeq" id="WP_350775736.1">
    <property type="nucleotide sequence ID" value="NZ_JBEPEK010000001.1"/>
</dbReference>